<reference evidence="11" key="1">
    <citation type="submission" date="2017-04" db="EMBL/GenBank/DDBJ databases">
        <authorList>
            <person name="Varghese N."/>
            <person name="Submissions S."/>
        </authorList>
    </citation>
    <scope>NUCLEOTIDE SEQUENCE [LARGE SCALE GENOMIC DNA]</scope>
    <source>
        <strain evidence="11">CGMCC 1.12708</strain>
    </source>
</reference>
<keyword evidence="3 7" id="KW-0812">Transmembrane</keyword>
<dbReference type="GO" id="GO:0022857">
    <property type="term" value="F:transmembrane transporter activity"/>
    <property type="evidence" value="ECO:0007669"/>
    <property type="project" value="TreeGrafter"/>
</dbReference>
<feature type="transmembrane region" description="Helical" evidence="7">
    <location>
        <begin position="27"/>
        <end position="46"/>
    </location>
</feature>
<dbReference type="OrthoDB" id="9770036at2"/>
<comment type="subcellular location">
    <subcellularLocation>
        <location evidence="1">Cell membrane</location>
        <topology evidence="1">Multi-pass membrane protein</topology>
    </subcellularLocation>
</comment>
<dbReference type="InterPro" id="IPR050250">
    <property type="entry name" value="Macrolide_Exporter_MacB"/>
</dbReference>
<proteinExistence type="inferred from homology"/>
<evidence type="ECO:0000256" key="5">
    <source>
        <dbReference type="ARBA" id="ARBA00023136"/>
    </source>
</evidence>
<dbReference type="STRING" id="1434700.SAMN06296427_102195"/>
<keyword evidence="4 7" id="KW-1133">Transmembrane helix</keyword>
<dbReference type="GO" id="GO:0005886">
    <property type="term" value="C:plasma membrane"/>
    <property type="evidence" value="ECO:0007669"/>
    <property type="project" value="UniProtKB-SubCell"/>
</dbReference>
<feature type="domain" description="MacB-like periplasmic core" evidence="9">
    <location>
        <begin position="26"/>
        <end position="248"/>
    </location>
</feature>
<keyword evidence="11" id="KW-1185">Reference proteome</keyword>
<dbReference type="InterPro" id="IPR025857">
    <property type="entry name" value="MacB_PCD"/>
</dbReference>
<dbReference type="AlphaFoldDB" id="A0A1W1Z4M2"/>
<gene>
    <name evidence="10" type="ORF">SAMN06296427_102195</name>
</gene>
<evidence type="ECO:0000256" key="6">
    <source>
        <dbReference type="ARBA" id="ARBA00038076"/>
    </source>
</evidence>
<protein>
    <submittedName>
        <fullName evidence="10">Putative ABC transport system permease protein</fullName>
    </submittedName>
</protein>
<keyword evidence="5 7" id="KW-0472">Membrane</keyword>
<dbReference type="EMBL" id="FWXS01000002">
    <property type="protein sequence ID" value="SMC43316.1"/>
    <property type="molecule type" value="Genomic_DNA"/>
</dbReference>
<dbReference type="PANTHER" id="PTHR30572">
    <property type="entry name" value="MEMBRANE COMPONENT OF TRANSPORTER-RELATED"/>
    <property type="match status" value="1"/>
</dbReference>
<accession>A0A1W1Z4M2</accession>
<dbReference type="Pfam" id="PF02687">
    <property type="entry name" value="FtsX"/>
    <property type="match status" value="1"/>
</dbReference>
<organism evidence="10 11">
    <name type="scientific">Moheibacter sediminis</name>
    <dbReference type="NCBI Taxonomy" id="1434700"/>
    <lineage>
        <taxon>Bacteria</taxon>
        <taxon>Pseudomonadati</taxon>
        <taxon>Bacteroidota</taxon>
        <taxon>Flavobacteriia</taxon>
        <taxon>Flavobacteriales</taxon>
        <taxon>Weeksellaceae</taxon>
        <taxon>Moheibacter</taxon>
    </lineage>
</organism>
<evidence type="ECO:0000259" key="8">
    <source>
        <dbReference type="Pfam" id="PF02687"/>
    </source>
</evidence>
<dbReference type="PANTHER" id="PTHR30572:SF4">
    <property type="entry name" value="ABC TRANSPORTER PERMEASE YTRF"/>
    <property type="match status" value="1"/>
</dbReference>
<evidence type="ECO:0000259" key="9">
    <source>
        <dbReference type="Pfam" id="PF12704"/>
    </source>
</evidence>
<evidence type="ECO:0000256" key="2">
    <source>
        <dbReference type="ARBA" id="ARBA00022475"/>
    </source>
</evidence>
<evidence type="ECO:0000256" key="3">
    <source>
        <dbReference type="ARBA" id="ARBA00022692"/>
    </source>
</evidence>
<dbReference type="Pfam" id="PF12704">
    <property type="entry name" value="MacB_PCD"/>
    <property type="match status" value="1"/>
</dbReference>
<keyword evidence="2" id="KW-1003">Cell membrane</keyword>
<evidence type="ECO:0000256" key="1">
    <source>
        <dbReference type="ARBA" id="ARBA00004651"/>
    </source>
</evidence>
<feature type="transmembrane region" description="Helical" evidence="7">
    <location>
        <begin position="381"/>
        <end position="401"/>
    </location>
</feature>
<comment type="similarity">
    <text evidence="6">Belongs to the ABC-4 integral membrane protein family.</text>
</comment>
<sequence>MMKWIIFDRDAWSEVYAAIRKNKMRTILTMIGVAWGMFLFVALLGASRGIQNGFDKIFANAATNSLFVWMEQTSIPFEGYQRGRTLELKMEDIEAIKGKFHQIKMIAPRSQQPSQTVSYGVKHNSYLIGGDYPAQNEMFKKPVIQGRFINDDDIKYSKKVCVISKEIQDELFSPKVNPIGKGLKIGSGVYTIVGIYKTGSISFGPRNEIHIPFTTFQRVYNRQGVVNYVIINAKDNVDIVDFEKQIKTFLKERKRVHPDDTQAIGGFNLGENMAKMFSFMSGLQLLAIVVGALTLFSGVIAIASILLITVSERTKEFGIRRALGAVPNQIRSQILLESIILTLIAGLSGIVGATLLLFGINTMVAAGGEDQFPFINASVDVTTLGVALLIMIIMAMIAGLIPAQRAIAIKPIDALRDE</sequence>
<feature type="transmembrane region" description="Helical" evidence="7">
    <location>
        <begin position="339"/>
        <end position="361"/>
    </location>
</feature>
<dbReference type="InterPro" id="IPR003838">
    <property type="entry name" value="ABC3_permease_C"/>
</dbReference>
<name>A0A1W1Z4M2_9FLAO</name>
<evidence type="ECO:0000256" key="7">
    <source>
        <dbReference type="SAM" id="Phobius"/>
    </source>
</evidence>
<feature type="domain" description="ABC3 transporter permease C-terminal" evidence="8">
    <location>
        <begin position="288"/>
        <end position="411"/>
    </location>
</feature>
<evidence type="ECO:0000313" key="10">
    <source>
        <dbReference type="EMBL" id="SMC43316.1"/>
    </source>
</evidence>
<dbReference type="RefSeq" id="WP_084016350.1">
    <property type="nucleotide sequence ID" value="NZ_FWXS01000002.1"/>
</dbReference>
<evidence type="ECO:0000256" key="4">
    <source>
        <dbReference type="ARBA" id="ARBA00022989"/>
    </source>
</evidence>
<evidence type="ECO:0000313" key="11">
    <source>
        <dbReference type="Proteomes" id="UP000192393"/>
    </source>
</evidence>
<dbReference type="Proteomes" id="UP000192393">
    <property type="component" value="Unassembled WGS sequence"/>
</dbReference>
<feature type="transmembrane region" description="Helical" evidence="7">
    <location>
        <begin position="285"/>
        <end position="310"/>
    </location>
</feature>